<protein>
    <submittedName>
        <fullName evidence="3">Uncharacterized protein</fullName>
    </submittedName>
</protein>
<keyword evidence="1" id="KW-0732">Signal</keyword>
<keyword evidence="2" id="KW-0472">Membrane</keyword>
<evidence type="ECO:0000256" key="1">
    <source>
        <dbReference type="ARBA" id="ARBA00022729"/>
    </source>
</evidence>
<evidence type="ECO:0000313" key="5">
    <source>
        <dbReference type="Proteomes" id="UP000663860"/>
    </source>
</evidence>
<feature type="transmembrane region" description="Helical" evidence="2">
    <location>
        <begin position="359"/>
        <end position="379"/>
    </location>
</feature>
<dbReference type="InterPro" id="IPR013517">
    <property type="entry name" value="FG-GAP"/>
</dbReference>
<dbReference type="Proteomes" id="UP000663868">
    <property type="component" value="Unassembled WGS sequence"/>
</dbReference>
<evidence type="ECO:0000313" key="3">
    <source>
        <dbReference type="EMBL" id="CAF0841349.1"/>
    </source>
</evidence>
<dbReference type="SUPFAM" id="SSF69318">
    <property type="entry name" value="Integrin alpha N-terminal domain"/>
    <property type="match status" value="1"/>
</dbReference>
<keyword evidence="2" id="KW-1133">Transmembrane helix</keyword>
<organism evidence="3 5">
    <name type="scientific">Adineta steineri</name>
    <dbReference type="NCBI Taxonomy" id="433720"/>
    <lineage>
        <taxon>Eukaryota</taxon>
        <taxon>Metazoa</taxon>
        <taxon>Spiralia</taxon>
        <taxon>Gnathifera</taxon>
        <taxon>Rotifera</taxon>
        <taxon>Eurotatoria</taxon>
        <taxon>Bdelloidea</taxon>
        <taxon>Adinetida</taxon>
        <taxon>Adinetidae</taxon>
        <taxon>Adineta</taxon>
    </lineage>
</organism>
<feature type="transmembrane region" description="Helical" evidence="2">
    <location>
        <begin position="399"/>
        <end position="417"/>
    </location>
</feature>
<dbReference type="EMBL" id="CAJOBB010000108">
    <property type="protein sequence ID" value="CAF3565920.1"/>
    <property type="molecule type" value="Genomic_DNA"/>
</dbReference>
<evidence type="ECO:0000256" key="2">
    <source>
        <dbReference type="SAM" id="Phobius"/>
    </source>
</evidence>
<evidence type="ECO:0000313" key="4">
    <source>
        <dbReference type="EMBL" id="CAF3565920.1"/>
    </source>
</evidence>
<feature type="transmembrane region" description="Helical" evidence="2">
    <location>
        <begin position="826"/>
        <end position="846"/>
    </location>
</feature>
<proteinExistence type="predicted"/>
<keyword evidence="2" id="KW-0812">Transmembrane</keyword>
<feature type="transmembrane region" description="Helical" evidence="2">
    <location>
        <begin position="52"/>
        <end position="70"/>
    </location>
</feature>
<dbReference type="AlphaFoldDB" id="A0A813VCF3"/>
<dbReference type="PANTHER" id="PTHR46580:SF4">
    <property type="entry name" value="ATP_GTP-BINDING PROTEIN"/>
    <property type="match status" value="1"/>
</dbReference>
<accession>A0A813VCF3</accession>
<reference evidence="3" key="1">
    <citation type="submission" date="2021-02" db="EMBL/GenBank/DDBJ databases">
        <authorList>
            <person name="Nowell W R."/>
        </authorList>
    </citation>
    <scope>NUCLEOTIDE SEQUENCE</scope>
</reference>
<dbReference type="Gene3D" id="2.130.10.130">
    <property type="entry name" value="Integrin alpha, N-terminal"/>
    <property type="match status" value="2"/>
</dbReference>
<name>A0A813VCF3_9BILA</name>
<dbReference type="EMBL" id="CAJNOE010000062">
    <property type="protein sequence ID" value="CAF0841349.1"/>
    <property type="molecule type" value="Genomic_DNA"/>
</dbReference>
<comment type="caution">
    <text evidence="3">The sequence shown here is derived from an EMBL/GenBank/DDBJ whole genome shotgun (WGS) entry which is preliminary data.</text>
</comment>
<dbReference type="Pfam" id="PF13517">
    <property type="entry name" value="FG-GAP_3"/>
    <property type="match status" value="3"/>
</dbReference>
<dbReference type="Proteomes" id="UP000663860">
    <property type="component" value="Unassembled WGS sequence"/>
</dbReference>
<gene>
    <name evidence="3" type="ORF">IZO911_LOCUS9083</name>
    <name evidence="4" type="ORF">KXQ929_LOCUS3380</name>
</gene>
<dbReference type="PANTHER" id="PTHR46580">
    <property type="entry name" value="SENSOR KINASE-RELATED"/>
    <property type="match status" value="1"/>
</dbReference>
<sequence length="1252" mass="140815">MMNPKTLFQWFLQKASNYNLFVLGEDDYADDDDDEPNDPAIVLKNQKYKTRLYVLLLTGSIIVLLLFNSLSTQTATVTILNPSLITYKSLQTLHSATLNCPCSTKTISYRSFVSLSPALHQVCSSGFVTDDWFTLLQRSINMYYLNDWRNRARAQFQQLSDFCRLANKTIDDSADRFLKQFFIASTVFNEIEFDIQLNATLRQFYNSTIFDFSLQNDVVRLLLQVDQPYMGPLMADIDYLHANLIITIIKNEINNQFLPQVSFILPGISEINSTILTCVCATNPHCQGLNVIYTPKLVHGIPLINDPTRSRFPPNTLVSTIVEEMMVEQWNASWSYKHFYESCAPIYCTYSEKIRKKTIAGIIITMMSVIGGLVVSLRLITPNVDPIKAKRLGRWATRLYIGLFIGSLGILTIYNLIQPEMLTKTFDKPPFNVYKNLKKLYGDELKCPCSVIASVYSQFIEIEPIFHEICSSPFASKQWRTDLTAGLAANLSIYTRRDYRRFLSAHLQFLQGLCQLSKETVYNSINQFRTSLLVTSELLSETNFRQTLESLMEQSKSNAPTTFRHLLFLIRTINHGNAFMSTYGTTFEYIVSKDTTDKFYAPTRALIYDDECSCGLSPNCTTQANFIISNSSKIISIPIKGLKIGCTPSESFRASTLECFYDRSCINLIHQYTNYSNSHEPFSIMKSRFSINTKIAELIDNLFIEQWSNKTNYTSYFEQCLPSYCSYTSAQKFNLLNIITLLLSLQGGLAIILKWSCPKIVRIASKIYDYRKKRMNTVRHACVPERTSNGVCNTTIDNVTSNVEIRSTPETSQTIVVRSVRCTSKVFFGCILLTCVLAALAIFSFYTVRPASSINMTNGTNLNPTTNTTMSTFSSTATPLCKLEFRTISMNISDFDYTPRGFVFADFNDDNRLDLVFYSKLYTTLNLLFGNGNGSFGAENIIPTENFNSLSHVDVGDFNNDNRSDLVLVNDTHLGILFGNGNGSFGALNTQSLEKECTPHDIIVADFNRDNRLDIAILSLNSNNIYVFLRKSNDNFSSPFIFPTGYNSESRSLNVGDFNSDGHLDIAVNNVNAVNVGVFIGCGNGSFEVQKGSFTFFGSSPTNLAVGDFDGDARSDVVTSNTNDNVICVLSGYNNGIFNISQKFFIKSVLTAFSVTVGDFNCDGHLDIAIGTTNPYGIDALLGYGDGHFDTQTIFRPETVDENIWIAVHDFNGDTYQDIIAIDDHLNTIDILLNICECCTHEILKKSNSSLQ</sequence>
<dbReference type="InterPro" id="IPR028994">
    <property type="entry name" value="Integrin_alpha_N"/>
</dbReference>